<evidence type="ECO:0000313" key="3">
    <source>
        <dbReference type="Proteomes" id="UP001373714"/>
    </source>
</evidence>
<dbReference type="Gene3D" id="3.60.15.10">
    <property type="entry name" value="Ribonuclease Z/Hydroxyacylglutathione hydrolase-like"/>
    <property type="match status" value="1"/>
</dbReference>
<feature type="region of interest" description="Disordered" evidence="1">
    <location>
        <begin position="231"/>
        <end position="278"/>
    </location>
</feature>
<feature type="compositionally biased region" description="Gly residues" evidence="1">
    <location>
        <begin position="1009"/>
        <end position="1023"/>
    </location>
</feature>
<dbReference type="AlphaFoldDB" id="A0AAV9UNZ3"/>
<organism evidence="2 3">
    <name type="scientific">Orbilia blumenaviensis</name>
    <dbReference type="NCBI Taxonomy" id="1796055"/>
    <lineage>
        <taxon>Eukaryota</taxon>
        <taxon>Fungi</taxon>
        <taxon>Dikarya</taxon>
        <taxon>Ascomycota</taxon>
        <taxon>Pezizomycotina</taxon>
        <taxon>Orbiliomycetes</taxon>
        <taxon>Orbiliales</taxon>
        <taxon>Orbiliaceae</taxon>
        <taxon>Orbilia</taxon>
    </lineage>
</organism>
<sequence length="1143" mass="125146">MSRPHNLSSLISDFQSLPISLPREKLLELTSAALKEHVNAKTQAAAQAFEAVRLEQHKSLVAQGLTTAAFQEVPIPTSFFPDHLFTENLESNQGDIAKWGKTLSSHVETKFGQHLEACPEDKPHPESLAAVSPGIIEEFLALARAAMRYGMSEEAVTLMFQRLRAYAARYALLISQGEIVAAGPILAAIGEIIAVVVAAVAIVDLFFNVIYPSLLNAFSARARAEHQQAERRLQDEIEKAQQEQQEADNLIDELNRKQDRKKKQREKDKKKREEEEKEKEKRKDYYYGVVERIDRVKKRKVKPHESGDPSVNDVEEGFELRISAIKENTVADKLFAFIGSHSVLGTDLLAISKHDILAFSIYLDNIGGGIVEDAWVNFKSDLSDKQPATRDYDEYFNGFCYVEEHKPKLLLGTQSRGIFGHFADSTWGYKGTVDTGSFKTDLPATAAEMLQHIFDGLNTSENQMMRCAQLATAELPGVSDNYKDPQLNSISTILFGTPNAKPRAQSMIMGDIGQAAWNTVLGMKTNSIFEKPSVLFVSDYGYGKGIADLEERIEDLIHFHPDVPLILSHWDSDHYRLATSHAAKDLHDSNWSPDNRPWIAPKLKTGIVAQSLAGRIGRRKQLYEWTFDNDSYMSRGNITIARCNPVHAGKPNDKNNNGALAILMGTDDDGYVLYPGDANFEAIPFLADIDGKVKAVVATHHGSTRSLDNSHGTGSQIPHAVGQCQLVVRGPDGQFKYFGNEPVTLFSYGRGNSYGHSVHAVGKFYESKGYKKFFATEELTGSTGAHTDAQVGITLVFDPDASGNPKKLSEEEMTLFSTRRNMKFGEEKDAFVRKVVLPPAYAEEIRLGPEANGLDTYAIPDGLGNVEQYFIMGSKVIIDAPLKVRCTADYPLRLTIQCHDIVINLPSPTTPLVTFDVADGFAWTGPAEAEQIGRVGNDAAMGGFLDLRVGENWIITSNGGVVFDSTQPSASSAQNLKIEYINGKGGNGQQGGRGRNGANGESSKDYLGQSGGDGFDGAQGGEPGRPTGYRASLIVATKPKVKHDSDGSKEITFSTIHTNYGLPGDPGQGGEGGKGGKGGVNGVWYNGMKMDDRSNQRQPDGFKGFEGMAGIKIDIPAVPVQAPQITLYNTVQETENNILKLKD</sequence>
<keyword evidence="3" id="KW-1185">Reference proteome</keyword>
<dbReference type="SUPFAM" id="SSF56281">
    <property type="entry name" value="Metallo-hydrolase/oxidoreductase"/>
    <property type="match status" value="1"/>
</dbReference>
<evidence type="ECO:0000256" key="1">
    <source>
        <dbReference type="SAM" id="MobiDB-lite"/>
    </source>
</evidence>
<feature type="compositionally biased region" description="Gly residues" evidence="1">
    <location>
        <begin position="983"/>
        <end position="997"/>
    </location>
</feature>
<feature type="compositionally biased region" description="Basic and acidic residues" evidence="1">
    <location>
        <begin position="265"/>
        <end position="278"/>
    </location>
</feature>
<dbReference type="EMBL" id="JAVHNS010000008">
    <property type="protein sequence ID" value="KAK6346358.1"/>
    <property type="molecule type" value="Genomic_DNA"/>
</dbReference>
<reference evidence="2 3" key="1">
    <citation type="submission" date="2019-10" db="EMBL/GenBank/DDBJ databases">
        <authorList>
            <person name="Palmer J.M."/>
        </authorList>
    </citation>
    <scope>NUCLEOTIDE SEQUENCE [LARGE SCALE GENOMIC DNA]</scope>
    <source>
        <strain evidence="2 3">TWF730</strain>
    </source>
</reference>
<comment type="caution">
    <text evidence="2">The sequence shown here is derived from an EMBL/GenBank/DDBJ whole genome shotgun (WGS) entry which is preliminary data.</text>
</comment>
<accession>A0AAV9UNZ3</accession>
<proteinExistence type="predicted"/>
<evidence type="ECO:0000313" key="2">
    <source>
        <dbReference type="EMBL" id="KAK6346358.1"/>
    </source>
</evidence>
<feature type="region of interest" description="Disordered" evidence="1">
    <location>
        <begin position="981"/>
        <end position="1027"/>
    </location>
</feature>
<dbReference type="Proteomes" id="UP001373714">
    <property type="component" value="Unassembled WGS sequence"/>
</dbReference>
<protein>
    <submittedName>
        <fullName evidence="2">Uncharacterized protein</fullName>
    </submittedName>
</protein>
<gene>
    <name evidence="2" type="ORF">TWF730_010684</name>
</gene>
<feature type="compositionally biased region" description="Basic and acidic residues" evidence="1">
    <location>
        <begin position="231"/>
        <end position="241"/>
    </location>
</feature>
<name>A0AAV9UNZ3_9PEZI</name>
<dbReference type="InterPro" id="IPR036866">
    <property type="entry name" value="RibonucZ/Hydroxyglut_hydro"/>
</dbReference>